<dbReference type="InterPro" id="IPR050228">
    <property type="entry name" value="Carboxylesterase_BioH"/>
</dbReference>
<evidence type="ECO:0000313" key="2">
    <source>
        <dbReference type="EMBL" id="MDI3402347.1"/>
    </source>
</evidence>
<dbReference type="EMBL" id="JASCIQ010000001">
    <property type="protein sequence ID" value="MDI3402347.1"/>
    <property type="molecule type" value="Genomic_DNA"/>
</dbReference>
<dbReference type="PANTHER" id="PTHR43194:SF2">
    <property type="entry name" value="PEROXISOMAL MEMBRANE PROTEIN LPX1"/>
    <property type="match status" value="1"/>
</dbReference>
<reference evidence="2 3" key="1">
    <citation type="submission" date="2023-05" db="EMBL/GenBank/DDBJ databases">
        <title>Draft genome sequence of Streptomyces sp. B-S-A6 isolated from a cave soil in Thailand.</title>
        <authorList>
            <person name="Chamroensaksri N."/>
            <person name="Muangham S."/>
        </authorList>
    </citation>
    <scope>NUCLEOTIDE SEQUENCE [LARGE SCALE GENOMIC DNA]</scope>
    <source>
        <strain evidence="2 3">B-S-A6</strain>
    </source>
</reference>
<dbReference type="SUPFAM" id="SSF53474">
    <property type="entry name" value="alpha/beta-Hydrolases"/>
    <property type="match status" value="1"/>
</dbReference>
<evidence type="ECO:0000259" key="1">
    <source>
        <dbReference type="Pfam" id="PF00561"/>
    </source>
</evidence>
<keyword evidence="2" id="KW-0378">Hydrolase</keyword>
<organism evidence="2 3">
    <name type="scientific">Streptomyces cavernicola</name>
    <dbReference type="NCBI Taxonomy" id="3043613"/>
    <lineage>
        <taxon>Bacteria</taxon>
        <taxon>Bacillati</taxon>
        <taxon>Actinomycetota</taxon>
        <taxon>Actinomycetes</taxon>
        <taxon>Kitasatosporales</taxon>
        <taxon>Streptomycetaceae</taxon>
        <taxon>Streptomyces</taxon>
    </lineage>
</organism>
<sequence length="272" mass="28493">MSEGVPDGAAAARPVVARHGVRLRCRDWGGTGHDAVLLHGLAGHTGEWDALARELSPHLRLIAYDQRGHGTSDRHPADVSRAAHVADVVAVAEQLGLDRPVLIGHSLGGHTAMLTAAAHPELVRALVLVESGPGGNPQAPAEIGAWLDSWPVPFASRAAAVDFFGGGPVGEAWAAGLEVRGGGLWPRFERVVLVGSLAESARAYGEEWRGVGCPTLAVLARTGLLPARAVDAMLRARPATRAVSVPGTGHDLHLERPKVLGQLIRGFLDELN</sequence>
<dbReference type="Gene3D" id="3.40.50.1820">
    <property type="entry name" value="alpha/beta hydrolase"/>
    <property type="match status" value="1"/>
</dbReference>
<name>A0ABT6S2M4_9ACTN</name>
<dbReference type="InterPro" id="IPR000073">
    <property type="entry name" value="AB_hydrolase_1"/>
</dbReference>
<feature type="domain" description="AB hydrolase-1" evidence="1">
    <location>
        <begin position="36"/>
        <end position="145"/>
    </location>
</feature>
<gene>
    <name evidence="2" type="ORF">QIS96_00655</name>
</gene>
<evidence type="ECO:0000313" key="3">
    <source>
        <dbReference type="Proteomes" id="UP001223978"/>
    </source>
</evidence>
<dbReference type="PANTHER" id="PTHR43194">
    <property type="entry name" value="HYDROLASE ALPHA/BETA FOLD FAMILY"/>
    <property type="match status" value="1"/>
</dbReference>
<accession>A0ABT6S2M4</accession>
<comment type="caution">
    <text evidence="2">The sequence shown here is derived from an EMBL/GenBank/DDBJ whole genome shotgun (WGS) entry which is preliminary data.</text>
</comment>
<dbReference type="Proteomes" id="UP001223978">
    <property type="component" value="Unassembled WGS sequence"/>
</dbReference>
<protein>
    <submittedName>
        <fullName evidence="2">Alpha/beta hydrolase</fullName>
    </submittedName>
</protein>
<dbReference type="RefSeq" id="WP_282540306.1">
    <property type="nucleotide sequence ID" value="NZ_JASCIQ010000001.1"/>
</dbReference>
<proteinExistence type="predicted"/>
<keyword evidence="3" id="KW-1185">Reference proteome</keyword>
<dbReference type="PRINTS" id="PR00111">
    <property type="entry name" value="ABHYDROLASE"/>
</dbReference>
<dbReference type="GO" id="GO:0016787">
    <property type="term" value="F:hydrolase activity"/>
    <property type="evidence" value="ECO:0007669"/>
    <property type="project" value="UniProtKB-KW"/>
</dbReference>
<dbReference type="InterPro" id="IPR029058">
    <property type="entry name" value="AB_hydrolase_fold"/>
</dbReference>
<dbReference type="Pfam" id="PF00561">
    <property type="entry name" value="Abhydrolase_1"/>
    <property type="match status" value="1"/>
</dbReference>